<feature type="compositionally biased region" description="Basic and acidic residues" evidence="2">
    <location>
        <begin position="274"/>
        <end position="289"/>
    </location>
</feature>
<feature type="compositionally biased region" description="Polar residues" evidence="2">
    <location>
        <begin position="765"/>
        <end position="775"/>
    </location>
</feature>
<feature type="compositionally biased region" description="Basic and acidic residues" evidence="2">
    <location>
        <begin position="300"/>
        <end position="314"/>
    </location>
</feature>
<protein>
    <submittedName>
        <fullName evidence="4">Microtubule-associated protein futsch-like</fullName>
    </submittedName>
</protein>
<feature type="compositionally biased region" description="Polar residues" evidence="2">
    <location>
        <begin position="803"/>
        <end position="813"/>
    </location>
</feature>
<accession>A0AAJ7DXE4</accession>
<feature type="compositionally biased region" description="Polar residues" evidence="2">
    <location>
        <begin position="357"/>
        <end position="381"/>
    </location>
</feature>
<feature type="compositionally biased region" description="Basic residues" evidence="2">
    <location>
        <begin position="527"/>
        <end position="540"/>
    </location>
</feature>
<evidence type="ECO:0000313" key="3">
    <source>
        <dbReference type="Proteomes" id="UP000695007"/>
    </source>
</evidence>
<dbReference type="AlphaFoldDB" id="A0AAJ7DXE4"/>
<organism evidence="3 4">
    <name type="scientific">Ceratosolen solmsi marchali</name>
    <dbReference type="NCBI Taxonomy" id="326594"/>
    <lineage>
        <taxon>Eukaryota</taxon>
        <taxon>Metazoa</taxon>
        <taxon>Ecdysozoa</taxon>
        <taxon>Arthropoda</taxon>
        <taxon>Hexapoda</taxon>
        <taxon>Insecta</taxon>
        <taxon>Pterygota</taxon>
        <taxon>Neoptera</taxon>
        <taxon>Endopterygota</taxon>
        <taxon>Hymenoptera</taxon>
        <taxon>Apocrita</taxon>
        <taxon>Proctotrupomorpha</taxon>
        <taxon>Chalcidoidea</taxon>
        <taxon>Agaonidae</taxon>
        <taxon>Agaoninae</taxon>
        <taxon>Ceratosolen</taxon>
    </lineage>
</organism>
<feature type="compositionally biased region" description="Basic and acidic residues" evidence="2">
    <location>
        <begin position="570"/>
        <end position="590"/>
    </location>
</feature>
<dbReference type="Proteomes" id="UP000695007">
    <property type="component" value="Unplaced"/>
</dbReference>
<name>A0AAJ7DXE4_9HYME</name>
<gene>
    <name evidence="4" type="primary">LOC105363851</name>
</gene>
<feature type="region of interest" description="Disordered" evidence="2">
    <location>
        <begin position="793"/>
        <end position="813"/>
    </location>
</feature>
<sequence length="813" mass="92290">MNTRNIKENVQIISDNIAESKQTITDNVEENEKIVSHTIDTIKQTVTDKVHGNKKLISNEMDDIKKMTSNKVDESVKIISNKIVLDKKEELSRKIDEVKSEMSETSLEKKDDFTLKLEKEDTTMINIVDSAIDIPNETIRKCQDIENNTGNRNLENDLLKSKSACLPNERKEEDDEVVEEENGKKSEEDNNKVDLSKMNNETKESCNIMDNGKISNEPLSIVDKNIINAISKEGIDNGNMNASCMVEQEEPCKEKSINALTETKETIDNKIHEEIPNKEDYISSKKSNEGNEISSLSSREMADLQGTKEFERQQKHQTGNTEFISTIVSDGARETVMEASQMKQGQDHVNVTEKKSTNSTIKYTSAPSFEKTSSSAKSNGKTRQKWNPERDKDPLLQVTAQQSKESFVIGFPPKTETVFVDKAKISANKAALDEAKMQKSHAKDSNATSRLLKSVENAEAKTSSSRQRTDTPKTRPVIVGVKRKDRTERRAVPSRGKTEEEAEYEKPQRRQSNWEARGKADAEQRKAVIRSRHPKLHVGHRAWQPKNEARVPEERCTSDVVAGTASPSGDSKDEGLPRRTDNGREPEIAKARSRYMAWYQQKRFEMERKRRERKEVEEDQMRPRWLRPGPGTKPRKAKSAEDADQRELLIKQSMGCQSRERAKSSSDVVQPTCFSRVRVRPLVNVESEQLKAIVRQGRKLRKAEGVKEAEPEVLIFAPEKPPRMDLPSTIIQHEPRHHLTQHSEYKFEKEVPAVPFYLHSPHVSQPTQEFFQDNSSESRRLEEDLDSGIAVSMQSGTEAAPTQLRSDSSTPPT</sequence>
<dbReference type="KEGG" id="csol:105363851"/>
<dbReference type="RefSeq" id="XP_011499952.1">
    <property type="nucleotide sequence ID" value="XM_011501650.1"/>
</dbReference>
<reference evidence="4" key="1">
    <citation type="submission" date="2025-08" db="UniProtKB">
        <authorList>
            <consortium name="RefSeq"/>
        </authorList>
    </citation>
    <scope>IDENTIFICATION</scope>
</reference>
<feature type="compositionally biased region" description="Basic and acidic residues" evidence="2">
    <location>
        <begin position="485"/>
        <end position="508"/>
    </location>
</feature>
<feature type="compositionally biased region" description="Basic and acidic residues" evidence="2">
    <location>
        <begin position="638"/>
        <end position="647"/>
    </location>
</feature>
<evidence type="ECO:0000256" key="2">
    <source>
        <dbReference type="SAM" id="MobiDB-lite"/>
    </source>
</evidence>
<feature type="compositionally biased region" description="Basic and acidic residues" evidence="2">
    <location>
        <begin position="433"/>
        <end position="444"/>
    </location>
</feature>
<dbReference type="GeneID" id="105363851"/>
<feature type="region of interest" description="Disordered" evidence="2">
    <location>
        <begin position="606"/>
        <end position="647"/>
    </location>
</feature>
<feature type="compositionally biased region" description="Basic and acidic residues" evidence="2">
    <location>
        <begin position="516"/>
        <end position="526"/>
    </location>
</feature>
<evidence type="ECO:0000313" key="4">
    <source>
        <dbReference type="RefSeq" id="XP_011499952.1"/>
    </source>
</evidence>
<keyword evidence="3" id="KW-1185">Reference proteome</keyword>
<feature type="coiled-coil region" evidence="1">
    <location>
        <begin position="81"/>
        <end position="108"/>
    </location>
</feature>
<feature type="region of interest" description="Disordered" evidence="2">
    <location>
        <begin position="765"/>
        <end position="784"/>
    </location>
</feature>
<feature type="compositionally biased region" description="Basic and acidic residues" evidence="2">
    <location>
        <begin position="181"/>
        <end position="192"/>
    </location>
</feature>
<keyword evidence="1" id="KW-0175">Coiled coil</keyword>
<feature type="region of interest" description="Disordered" evidence="2">
    <location>
        <begin position="433"/>
        <end position="593"/>
    </location>
</feature>
<evidence type="ECO:0000256" key="1">
    <source>
        <dbReference type="SAM" id="Coils"/>
    </source>
</evidence>
<feature type="region of interest" description="Disordered" evidence="2">
    <location>
        <begin position="274"/>
        <end position="395"/>
    </location>
</feature>
<feature type="compositionally biased region" description="Basic and acidic residues" evidence="2">
    <location>
        <begin position="547"/>
        <end position="557"/>
    </location>
</feature>
<feature type="region of interest" description="Disordered" evidence="2">
    <location>
        <begin position="165"/>
        <end position="192"/>
    </location>
</feature>
<feature type="compositionally biased region" description="Polar residues" evidence="2">
    <location>
        <begin position="316"/>
        <end position="328"/>
    </location>
</feature>
<proteinExistence type="predicted"/>
<feature type="compositionally biased region" description="Basic and acidic residues" evidence="2">
    <location>
        <begin position="606"/>
        <end position="622"/>
    </location>
</feature>